<dbReference type="InterPro" id="IPR050109">
    <property type="entry name" value="HTH-type_TetR-like_transc_reg"/>
</dbReference>
<dbReference type="Pfam" id="PF00440">
    <property type="entry name" value="TetR_N"/>
    <property type="match status" value="1"/>
</dbReference>
<proteinExistence type="predicted"/>
<gene>
    <name evidence="6" type="ORF">P3W85_35985</name>
</gene>
<feature type="domain" description="HTH tetR-type" evidence="5">
    <location>
        <begin position="12"/>
        <end position="72"/>
    </location>
</feature>
<evidence type="ECO:0000313" key="6">
    <source>
        <dbReference type="EMBL" id="MDF3838292.1"/>
    </source>
</evidence>
<keyword evidence="2 4" id="KW-0238">DNA-binding</keyword>
<dbReference type="Pfam" id="PF17937">
    <property type="entry name" value="TetR_C_28"/>
    <property type="match status" value="1"/>
</dbReference>
<dbReference type="InterPro" id="IPR001647">
    <property type="entry name" value="HTH_TetR"/>
</dbReference>
<evidence type="ECO:0000256" key="3">
    <source>
        <dbReference type="ARBA" id="ARBA00023163"/>
    </source>
</evidence>
<dbReference type="PANTHER" id="PTHR30055:SF234">
    <property type="entry name" value="HTH-TYPE TRANSCRIPTIONAL REGULATOR BETI"/>
    <property type="match status" value="1"/>
</dbReference>
<dbReference type="InterPro" id="IPR036271">
    <property type="entry name" value="Tet_transcr_reg_TetR-rel_C_sf"/>
</dbReference>
<dbReference type="PANTHER" id="PTHR30055">
    <property type="entry name" value="HTH-TYPE TRANSCRIPTIONAL REGULATOR RUTR"/>
    <property type="match status" value="1"/>
</dbReference>
<dbReference type="SUPFAM" id="SSF48498">
    <property type="entry name" value="Tetracyclin repressor-like, C-terminal domain"/>
    <property type="match status" value="1"/>
</dbReference>
<dbReference type="RefSeq" id="WP_017230892.1">
    <property type="nucleotide sequence ID" value="NZ_JARJLM010000578.1"/>
</dbReference>
<evidence type="ECO:0000259" key="5">
    <source>
        <dbReference type="PROSITE" id="PS50977"/>
    </source>
</evidence>
<name>A0ABT6B087_9BURK</name>
<dbReference type="InterPro" id="IPR041479">
    <property type="entry name" value="TetR_CgmR_C"/>
</dbReference>
<comment type="caution">
    <text evidence="6">The sequence shown here is derived from an EMBL/GenBank/DDBJ whole genome shotgun (WGS) entry which is preliminary data.</text>
</comment>
<keyword evidence="7" id="KW-1185">Reference proteome</keyword>
<dbReference type="EMBL" id="JARJLM010000578">
    <property type="protein sequence ID" value="MDF3838292.1"/>
    <property type="molecule type" value="Genomic_DNA"/>
</dbReference>
<accession>A0ABT6B087</accession>
<organism evidence="6 7">
    <name type="scientific">Cupriavidus basilensis</name>
    <dbReference type="NCBI Taxonomy" id="68895"/>
    <lineage>
        <taxon>Bacteria</taxon>
        <taxon>Pseudomonadati</taxon>
        <taxon>Pseudomonadota</taxon>
        <taxon>Betaproteobacteria</taxon>
        <taxon>Burkholderiales</taxon>
        <taxon>Burkholderiaceae</taxon>
        <taxon>Cupriavidus</taxon>
    </lineage>
</organism>
<keyword evidence="1" id="KW-0805">Transcription regulation</keyword>
<reference evidence="6 7" key="1">
    <citation type="submission" date="2023-03" db="EMBL/GenBank/DDBJ databases">
        <title>Draft assemblies of triclosan tolerant bacteria isolated from returned activated sludge.</title>
        <authorList>
            <person name="Van Hamelsveld S."/>
        </authorList>
    </citation>
    <scope>NUCLEOTIDE SEQUENCE [LARGE SCALE GENOMIC DNA]</scope>
    <source>
        <strain evidence="6 7">GW210010_S58</strain>
    </source>
</reference>
<sequence>MSEASKRLKNPELIRTQCLSVVRDLLVSDGPESVTLDLVAQRAGVSKGGLQYHYRSKNALLEALCEQLFEEFDSRYQRALSAEPDGPGKHARAYIRTCFDSTSPNNAIGTQRAIAMLALTLPSCRQGWSQRMRDAIAHDPADTTAEDRLLICRLAGDGMWYAEMFEVYDVDAPRKARLLASLLAMCDRATH</sequence>
<keyword evidence="3" id="KW-0804">Transcription</keyword>
<protein>
    <submittedName>
        <fullName evidence="6">TetR/AcrR family transcriptional regulator</fullName>
    </submittedName>
</protein>
<evidence type="ECO:0000256" key="4">
    <source>
        <dbReference type="PROSITE-ProRule" id="PRU00335"/>
    </source>
</evidence>
<dbReference type="SUPFAM" id="SSF46689">
    <property type="entry name" value="Homeodomain-like"/>
    <property type="match status" value="1"/>
</dbReference>
<dbReference type="InterPro" id="IPR009057">
    <property type="entry name" value="Homeodomain-like_sf"/>
</dbReference>
<evidence type="ECO:0000256" key="1">
    <source>
        <dbReference type="ARBA" id="ARBA00023015"/>
    </source>
</evidence>
<evidence type="ECO:0000256" key="2">
    <source>
        <dbReference type="ARBA" id="ARBA00023125"/>
    </source>
</evidence>
<dbReference type="Proteomes" id="UP001216674">
    <property type="component" value="Unassembled WGS sequence"/>
</dbReference>
<evidence type="ECO:0000313" key="7">
    <source>
        <dbReference type="Proteomes" id="UP001216674"/>
    </source>
</evidence>
<feature type="DNA-binding region" description="H-T-H motif" evidence="4">
    <location>
        <begin position="35"/>
        <end position="54"/>
    </location>
</feature>
<dbReference type="PROSITE" id="PS50977">
    <property type="entry name" value="HTH_TETR_2"/>
    <property type="match status" value="1"/>
</dbReference>
<dbReference type="Gene3D" id="1.10.357.10">
    <property type="entry name" value="Tetracycline Repressor, domain 2"/>
    <property type="match status" value="1"/>
</dbReference>